<reference evidence="8 9" key="1">
    <citation type="submission" date="2016-04" db="EMBL/GenBank/DDBJ databases">
        <title>Genome sequence of Clostridium magnum DSM 2767.</title>
        <authorList>
            <person name="Poehlein A."/>
            <person name="Uhlig R."/>
            <person name="Fischer R."/>
            <person name="Bahl H."/>
            <person name="Daniel R."/>
        </authorList>
    </citation>
    <scope>NUCLEOTIDE SEQUENCE [LARGE SCALE GENOMIC DNA]</scope>
    <source>
        <strain evidence="8 9">DSM 2767</strain>
    </source>
</reference>
<accession>A0A162THA7</accession>
<keyword evidence="3" id="KW-0249">Electron transport</keyword>
<dbReference type="RefSeq" id="WP_066622244.1">
    <property type="nucleotide sequence ID" value="NZ_FQXL01000021.1"/>
</dbReference>
<sequence>MKEINDNIFDKEVIENEKPVVVDFWSTSWSSPSEIIDPVIEELDKEYSGKVEFAKINVEENPIASKHLRVSSIPTIMIFKDGKAVESIVDFRPKSDYEQVLNRYI</sequence>
<dbReference type="PANTHER" id="PTHR45663:SF11">
    <property type="entry name" value="GEO12009P1"/>
    <property type="match status" value="1"/>
</dbReference>
<keyword evidence="4" id="KW-1015">Disulfide bond</keyword>
<dbReference type="AlphaFoldDB" id="A0A162THA7"/>
<dbReference type="InterPro" id="IPR013766">
    <property type="entry name" value="Thioredoxin_domain"/>
</dbReference>
<name>A0A162THA7_9CLOT</name>
<gene>
    <name evidence="8" type="primary">trxA_2</name>
    <name evidence="8" type="ORF">CLMAG_24550</name>
</gene>
<evidence type="ECO:0000256" key="1">
    <source>
        <dbReference type="ARBA" id="ARBA00008987"/>
    </source>
</evidence>
<keyword evidence="9" id="KW-1185">Reference proteome</keyword>
<keyword evidence="5" id="KW-0676">Redox-active center</keyword>
<comment type="similarity">
    <text evidence="1 6">Belongs to the thioredoxin family.</text>
</comment>
<dbReference type="InterPro" id="IPR005746">
    <property type="entry name" value="Thioredoxin"/>
</dbReference>
<dbReference type="PROSITE" id="PS51352">
    <property type="entry name" value="THIOREDOXIN_2"/>
    <property type="match status" value="1"/>
</dbReference>
<dbReference type="GO" id="GO:0005829">
    <property type="term" value="C:cytosol"/>
    <property type="evidence" value="ECO:0007669"/>
    <property type="project" value="TreeGrafter"/>
</dbReference>
<organism evidence="8 9">
    <name type="scientific">Clostridium magnum DSM 2767</name>
    <dbReference type="NCBI Taxonomy" id="1121326"/>
    <lineage>
        <taxon>Bacteria</taxon>
        <taxon>Bacillati</taxon>
        <taxon>Bacillota</taxon>
        <taxon>Clostridia</taxon>
        <taxon>Eubacteriales</taxon>
        <taxon>Clostridiaceae</taxon>
        <taxon>Clostridium</taxon>
    </lineage>
</organism>
<dbReference type="InterPro" id="IPR036249">
    <property type="entry name" value="Thioredoxin-like_sf"/>
</dbReference>
<dbReference type="STRING" id="1121326.CLMAG_24550"/>
<dbReference type="PANTHER" id="PTHR45663">
    <property type="entry name" value="GEO12009P1"/>
    <property type="match status" value="1"/>
</dbReference>
<evidence type="ECO:0000313" key="8">
    <source>
        <dbReference type="EMBL" id="KZL92641.1"/>
    </source>
</evidence>
<dbReference type="CDD" id="cd02947">
    <property type="entry name" value="TRX_family"/>
    <property type="match status" value="1"/>
</dbReference>
<dbReference type="SUPFAM" id="SSF52833">
    <property type="entry name" value="Thioredoxin-like"/>
    <property type="match status" value="1"/>
</dbReference>
<dbReference type="Pfam" id="PF00085">
    <property type="entry name" value="Thioredoxin"/>
    <property type="match status" value="1"/>
</dbReference>
<evidence type="ECO:0000256" key="4">
    <source>
        <dbReference type="ARBA" id="ARBA00023157"/>
    </source>
</evidence>
<dbReference type="PATRIC" id="fig|1121326.3.peg.2454"/>
<protein>
    <recommendedName>
        <fullName evidence="6">Thioredoxin</fullName>
    </recommendedName>
</protein>
<dbReference type="PIRSF" id="PIRSF000077">
    <property type="entry name" value="Thioredoxin"/>
    <property type="match status" value="1"/>
</dbReference>
<evidence type="ECO:0000256" key="2">
    <source>
        <dbReference type="ARBA" id="ARBA00022448"/>
    </source>
</evidence>
<evidence type="ECO:0000256" key="3">
    <source>
        <dbReference type="ARBA" id="ARBA00022982"/>
    </source>
</evidence>
<evidence type="ECO:0000256" key="6">
    <source>
        <dbReference type="PIRNR" id="PIRNR000077"/>
    </source>
</evidence>
<dbReference type="Proteomes" id="UP000076603">
    <property type="component" value="Unassembled WGS sequence"/>
</dbReference>
<feature type="domain" description="Thioredoxin" evidence="7">
    <location>
        <begin position="1"/>
        <end position="105"/>
    </location>
</feature>
<dbReference type="EMBL" id="LWAE01000002">
    <property type="protein sequence ID" value="KZL92641.1"/>
    <property type="molecule type" value="Genomic_DNA"/>
</dbReference>
<evidence type="ECO:0000313" key="9">
    <source>
        <dbReference type="Proteomes" id="UP000076603"/>
    </source>
</evidence>
<keyword evidence="2" id="KW-0813">Transport</keyword>
<evidence type="ECO:0000256" key="5">
    <source>
        <dbReference type="ARBA" id="ARBA00023284"/>
    </source>
</evidence>
<dbReference type="OrthoDB" id="9790390at2"/>
<comment type="caution">
    <text evidence="8">The sequence shown here is derived from an EMBL/GenBank/DDBJ whole genome shotgun (WGS) entry which is preliminary data.</text>
</comment>
<proteinExistence type="inferred from homology"/>
<dbReference type="GO" id="GO:0045454">
    <property type="term" value="P:cell redox homeostasis"/>
    <property type="evidence" value="ECO:0007669"/>
    <property type="project" value="TreeGrafter"/>
</dbReference>
<dbReference type="GO" id="GO:0015035">
    <property type="term" value="F:protein-disulfide reductase activity"/>
    <property type="evidence" value="ECO:0007669"/>
    <property type="project" value="InterPro"/>
</dbReference>
<evidence type="ECO:0000259" key="7">
    <source>
        <dbReference type="PROSITE" id="PS51352"/>
    </source>
</evidence>
<dbReference type="Gene3D" id="3.40.30.10">
    <property type="entry name" value="Glutaredoxin"/>
    <property type="match status" value="1"/>
</dbReference>